<organism evidence="2 3">
    <name type="scientific">Flagellimonas oceani</name>
    <dbReference type="NCBI Taxonomy" id="2698672"/>
    <lineage>
        <taxon>Bacteria</taxon>
        <taxon>Pseudomonadati</taxon>
        <taxon>Bacteroidota</taxon>
        <taxon>Flavobacteriia</taxon>
        <taxon>Flavobacteriales</taxon>
        <taxon>Flavobacteriaceae</taxon>
        <taxon>Flagellimonas</taxon>
    </lineage>
</organism>
<evidence type="ECO:0000313" key="3">
    <source>
        <dbReference type="Proteomes" id="UP000502928"/>
    </source>
</evidence>
<gene>
    <name evidence="2" type="ORF">GVT53_10235</name>
</gene>
<evidence type="ECO:0008006" key="4">
    <source>
        <dbReference type="Google" id="ProtNLM"/>
    </source>
</evidence>
<evidence type="ECO:0000256" key="1">
    <source>
        <dbReference type="SAM" id="Phobius"/>
    </source>
</evidence>
<protein>
    <recommendedName>
        <fullName evidence="4">DUF4340 domain-containing protein</fullName>
    </recommendedName>
</protein>
<keyword evidence="1" id="KW-0472">Membrane</keyword>
<dbReference type="AlphaFoldDB" id="A0A6G7J3J8"/>
<evidence type="ECO:0000313" key="2">
    <source>
        <dbReference type="EMBL" id="QII45042.1"/>
    </source>
</evidence>
<accession>A0A6G7J3J8</accession>
<name>A0A6G7J3J8_9FLAO</name>
<dbReference type="EMBL" id="CP049616">
    <property type="protein sequence ID" value="QII45042.1"/>
    <property type="molecule type" value="Genomic_DNA"/>
</dbReference>
<keyword evidence="1" id="KW-0812">Transmembrane</keyword>
<dbReference type="RefSeq" id="WP_166248556.1">
    <property type="nucleotide sequence ID" value="NZ_CP049616.1"/>
</dbReference>
<keyword evidence="1" id="KW-1133">Transmembrane helix</keyword>
<proteinExistence type="predicted"/>
<reference evidence="2 3" key="1">
    <citation type="submission" date="2020-02" db="EMBL/GenBank/DDBJ databases">
        <title>Complete genome of Muricauda sp. 501str8.</title>
        <authorList>
            <person name="Dong B."/>
            <person name="Zhu S."/>
            <person name="Yang J."/>
            <person name="Chen J."/>
        </authorList>
    </citation>
    <scope>NUCLEOTIDE SEQUENCE [LARGE SCALE GENOMIC DNA]</scope>
    <source>
        <strain evidence="2 3">501str8</strain>
    </source>
</reference>
<keyword evidence="3" id="KW-1185">Reference proteome</keyword>
<sequence length="367" mass="42850">MLIRNTYTKLIGTIILCIGMVVILFLSSERQIHRNNAFTRRFPPHPVTKEFDLDIGYNSYYIAGFDKNYLYLGNQTAPWHMLQVNLGTKDTVHIRLEPRDRKIQYRSLRTSVLPPYFFVMDGTMPFILRGKINEWKADPWMERTAYFNRAIPIDSNRVFIRTINANNQKTTLGIIKKTDSFQVHLDTSLLESQLDGVFDVDGMLVNSENNQTLGYVYYYRNQFITFDSELTGQKKQRTIDTVQYAQLQVALANKKGQIQMKAPPLTINTSAVLSKELMLIQSDRLGRNESREMLDQAIIIDAYNYQKKTYEFSFYLYHIQKHKVREFTLHGNLVIALIDNKVSVYRTLEPYFTNYIPDKAQKITTGR</sequence>
<dbReference type="KEGG" id="mut:GVT53_10235"/>
<dbReference type="Proteomes" id="UP000502928">
    <property type="component" value="Chromosome"/>
</dbReference>
<feature type="transmembrane region" description="Helical" evidence="1">
    <location>
        <begin position="6"/>
        <end position="26"/>
    </location>
</feature>